<feature type="domain" description="Glucose-methanol-choline oxidoreductase N-terminal" evidence="7">
    <location>
        <begin position="80"/>
        <end position="103"/>
    </location>
</feature>
<evidence type="ECO:0000256" key="4">
    <source>
        <dbReference type="ARBA" id="ARBA00022827"/>
    </source>
</evidence>
<sequence>MLGYDYVIVGAGSAGCVLADRLTDGTGATVLLLEAGGRNRDPRIGIPKGLRFALTSPRLSYSYPTLPFGDLSGGENWPHGRGLGGSSAVNGMLWNRGHAADYDAVEALGNPGWGWDTILPAYRAIEHHELGASATRGADGPLHISVSPVREPVCEAAIEAAHQLGIRRVPDVNATDEERIGYAPATIKNGRRYSVARAFLGRAAGRPNLDIVTGARAIRLLLDGNRVVGVRARYRSKEHDFRASQEVILSLGSIETPRLLELSGVGDPAVLARAGVGCVIEQPAVGSRLREHRAIIPQWRLRERLGYNRQISTPLRQALTGARYLVTRRGVLALPAYDVMAFCRTRPEFPRPDAMFLVAPFSLRKGTMVEELTPEALPGFSIGGYILRPESRGSLHITCADPDAPLAIDPAYLQEPEDQRATVDLLRRLRDIVTASPLADLVENETYPGPHVNTDQDVIRYAIRNGNCAFHASGTCAMGPDDSYVVDARLRVRGLDALRIVDGSIWPVMPSGNTNGPILAMAWHAADIILNRDANAANRTAATRRQTH</sequence>
<organism evidence="9 11">
    <name type="scientific">Mycobacterium talmoniae</name>
    <dbReference type="NCBI Taxonomy" id="1858794"/>
    <lineage>
        <taxon>Bacteria</taxon>
        <taxon>Bacillati</taxon>
        <taxon>Actinomycetota</taxon>
        <taxon>Actinomycetes</taxon>
        <taxon>Mycobacteriales</taxon>
        <taxon>Mycobacteriaceae</taxon>
        <taxon>Mycobacterium</taxon>
    </lineage>
</organism>
<dbReference type="Pfam" id="PF00732">
    <property type="entry name" value="GMC_oxred_N"/>
    <property type="match status" value="1"/>
</dbReference>
<accession>A0A1S1NMI2</accession>
<dbReference type="Pfam" id="PF05199">
    <property type="entry name" value="GMC_oxred_C"/>
    <property type="match status" value="1"/>
</dbReference>
<evidence type="ECO:0000313" key="9">
    <source>
        <dbReference type="EMBL" id="OHV05219.1"/>
    </source>
</evidence>
<dbReference type="Proteomes" id="UP000179734">
    <property type="component" value="Unassembled WGS sequence"/>
</dbReference>
<evidence type="ECO:0000256" key="3">
    <source>
        <dbReference type="ARBA" id="ARBA00022630"/>
    </source>
</evidence>
<dbReference type="EMBL" id="MLQM01000021">
    <property type="protein sequence ID" value="OHV05219.1"/>
    <property type="molecule type" value="Genomic_DNA"/>
</dbReference>
<name>A0A1S1NMI2_9MYCO</name>
<dbReference type="PROSITE" id="PS00623">
    <property type="entry name" value="GMC_OXRED_1"/>
    <property type="match status" value="1"/>
</dbReference>
<dbReference type="GO" id="GO:0016614">
    <property type="term" value="F:oxidoreductase activity, acting on CH-OH group of donors"/>
    <property type="evidence" value="ECO:0007669"/>
    <property type="project" value="InterPro"/>
</dbReference>
<keyword evidence="3 6" id="KW-0285">Flavoprotein</keyword>
<dbReference type="AlphaFoldDB" id="A0A1S1NMI2"/>
<dbReference type="EC" id="1.1.99.-" evidence="10"/>
<comment type="caution">
    <text evidence="9">The sequence shown here is derived from an EMBL/GenBank/DDBJ whole genome shotgun (WGS) entry which is preliminary data.</text>
</comment>
<keyword evidence="10" id="KW-0560">Oxidoreductase</keyword>
<dbReference type="InterPro" id="IPR000172">
    <property type="entry name" value="GMC_OxRdtase_N"/>
</dbReference>
<dbReference type="EMBL" id="PPEA01000652">
    <property type="protein sequence ID" value="PQM45353.1"/>
    <property type="molecule type" value="Genomic_DNA"/>
</dbReference>
<dbReference type="GO" id="GO:0050660">
    <property type="term" value="F:flavin adenine dinucleotide binding"/>
    <property type="evidence" value="ECO:0007669"/>
    <property type="project" value="InterPro"/>
</dbReference>
<evidence type="ECO:0000256" key="1">
    <source>
        <dbReference type="ARBA" id="ARBA00001974"/>
    </source>
</evidence>
<evidence type="ECO:0000313" key="10">
    <source>
        <dbReference type="EMBL" id="PQM45353.1"/>
    </source>
</evidence>
<protein>
    <submittedName>
        <fullName evidence="10">Alcohol dehydrogenase acceptor</fullName>
        <ecNumber evidence="10">1.1.99.-</ecNumber>
    </submittedName>
    <submittedName>
        <fullName evidence="9">GMC oxidoreductase</fullName>
    </submittedName>
</protein>
<comment type="similarity">
    <text evidence="2 6">Belongs to the GMC oxidoreductase family.</text>
</comment>
<comment type="cofactor">
    <cofactor evidence="1 5">
        <name>FAD</name>
        <dbReference type="ChEBI" id="CHEBI:57692"/>
    </cofactor>
</comment>
<feature type="domain" description="Glucose-methanol-choline oxidoreductase N-terminal" evidence="8">
    <location>
        <begin position="252"/>
        <end position="266"/>
    </location>
</feature>
<dbReference type="Gene3D" id="3.50.50.60">
    <property type="entry name" value="FAD/NAD(P)-binding domain"/>
    <property type="match status" value="1"/>
</dbReference>
<reference evidence="9 11" key="1">
    <citation type="submission" date="2016-10" db="EMBL/GenBank/DDBJ databases">
        <title>Genome sequence of Mycobacterium talmonii.</title>
        <authorList>
            <person name="Greninger A.L."/>
            <person name="Elliott B."/>
            <person name="Vasireddy S."/>
            <person name="Vasireddy R."/>
        </authorList>
    </citation>
    <scope>NUCLEOTIDE SEQUENCE [LARGE SCALE GENOMIC DNA]</scope>
    <source>
        <strain evidence="9">MO-5499</strain>
        <strain evidence="11">NE-TNMC-100812</strain>
    </source>
</reference>
<dbReference type="SUPFAM" id="SSF54373">
    <property type="entry name" value="FAD-linked reductases, C-terminal domain"/>
    <property type="match status" value="1"/>
</dbReference>
<evidence type="ECO:0000313" key="11">
    <source>
        <dbReference type="Proteomes" id="UP000179734"/>
    </source>
</evidence>
<reference evidence="10" key="3">
    <citation type="submission" date="2018-01" db="EMBL/GenBank/DDBJ databases">
        <authorList>
            <person name="Gaut B.S."/>
            <person name="Morton B.R."/>
            <person name="Clegg M.T."/>
            <person name="Duvall M.R."/>
        </authorList>
    </citation>
    <scope>NUCLEOTIDE SEQUENCE</scope>
    <source>
        <strain evidence="10">ATCC BAA-2683</strain>
    </source>
</reference>
<evidence type="ECO:0000313" key="12">
    <source>
        <dbReference type="Proteomes" id="UP000238296"/>
    </source>
</evidence>
<reference evidence="10 12" key="2">
    <citation type="journal article" date="2017" name="Int. J. Syst. Evol. Microbiol.">
        <title>Mycobacterium talmoniae sp. nov., a slowly growing mycobacterium isolated from human respiratory samples.</title>
        <authorList>
            <person name="Davidson R.M."/>
            <person name="DeGroote M.A."/>
            <person name="Marola J.L."/>
            <person name="Buss S."/>
            <person name="Jones V."/>
            <person name="McNeil M.R."/>
            <person name="Freifeld A.G."/>
            <person name="Elaine Epperson L."/>
            <person name="Hasan N.A."/>
            <person name="Jackson M."/>
            <person name="Iwen P.C."/>
            <person name="Salfinger M."/>
            <person name="Strong M."/>
        </authorList>
    </citation>
    <scope>NUCLEOTIDE SEQUENCE [LARGE SCALE GENOMIC DNA]</scope>
    <source>
        <strain evidence="10 12">ATCC BAA-2683</strain>
    </source>
</reference>
<dbReference type="PANTHER" id="PTHR11552">
    <property type="entry name" value="GLUCOSE-METHANOL-CHOLINE GMC OXIDOREDUCTASE"/>
    <property type="match status" value="1"/>
</dbReference>
<keyword evidence="4 5" id="KW-0274">FAD</keyword>
<dbReference type="Proteomes" id="UP000238296">
    <property type="component" value="Unassembled WGS sequence"/>
</dbReference>
<dbReference type="InterPro" id="IPR007867">
    <property type="entry name" value="GMC_OxRtase_C"/>
</dbReference>
<dbReference type="PIRSF" id="PIRSF000137">
    <property type="entry name" value="Alcohol_oxidase"/>
    <property type="match status" value="1"/>
</dbReference>
<dbReference type="Gene3D" id="3.30.560.10">
    <property type="entry name" value="Glucose Oxidase, domain 3"/>
    <property type="match status" value="1"/>
</dbReference>
<keyword evidence="11" id="KW-1185">Reference proteome</keyword>
<gene>
    <name evidence="10" type="primary">alkJ</name>
    <name evidence="9" type="ORF">BKN37_06545</name>
    <name evidence="10" type="ORF">C1Y40_04470</name>
</gene>
<dbReference type="SUPFAM" id="SSF51905">
    <property type="entry name" value="FAD/NAD(P)-binding domain"/>
    <property type="match status" value="1"/>
</dbReference>
<dbReference type="InterPro" id="IPR036188">
    <property type="entry name" value="FAD/NAD-bd_sf"/>
</dbReference>
<dbReference type="PANTHER" id="PTHR11552:SF147">
    <property type="entry name" value="CHOLINE DEHYDROGENASE, MITOCHONDRIAL"/>
    <property type="match status" value="1"/>
</dbReference>
<dbReference type="PROSITE" id="PS00624">
    <property type="entry name" value="GMC_OXRED_2"/>
    <property type="match status" value="1"/>
</dbReference>
<evidence type="ECO:0000259" key="7">
    <source>
        <dbReference type="PROSITE" id="PS00623"/>
    </source>
</evidence>
<feature type="binding site" evidence="5">
    <location>
        <position position="503"/>
    </location>
    <ligand>
        <name>FAD</name>
        <dbReference type="ChEBI" id="CHEBI:57692"/>
    </ligand>
</feature>
<evidence type="ECO:0000256" key="6">
    <source>
        <dbReference type="RuleBase" id="RU003968"/>
    </source>
</evidence>
<dbReference type="InterPro" id="IPR012132">
    <property type="entry name" value="GMC_OxRdtase"/>
</dbReference>
<evidence type="ECO:0000259" key="8">
    <source>
        <dbReference type="PROSITE" id="PS00624"/>
    </source>
</evidence>
<evidence type="ECO:0000256" key="2">
    <source>
        <dbReference type="ARBA" id="ARBA00010790"/>
    </source>
</evidence>
<evidence type="ECO:0000256" key="5">
    <source>
        <dbReference type="PIRSR" id="PIRSR000137-2"/>
    </source>
</evidence>
<proteinExistence type="inferred from homology"/>